<evidence type="ECO:0000256" key="7">
    <source>
        <dbReference type="ARBA" id="ARBA00022692"/>
    </source>
</evidence>
<dbReference type="InterPro" id="IPR005467">
    <property type="entry name" value="His_kinase_dom"/>
</dbReference>
<dbReference type="InterPro" id="IPR035965">
    <property type="entry name" value="PAS-like_dom_sf"/>
</dbReference>
<dbReference type="Gene3D" id="3.30.565.10">
    <property type="entry name" value="Histidine kinase-like ATPase, C-terminal domain"/>
    <property type="match status" value="1"/>
</dbReference>
<dbReference type="InterPro" id="IPR000014">
    <property type="entry name" value="PAS"/>
</dbReference>
<dbReference type="PROSITE" id="PS50885">
    <property type="entry name" value="HAMP"/>
    <property type="match status" value="1"/>
</dbReference>
<evidence type="ECO:0000256" key="8">
    <source>
        <dbReference type="ARBA" id="ARBA00022741"/>
    </source>
</evidence>
<evidence type="ECO:0000256" key="3">
    <source>
        <dbReference type="ARBA" id="ARBA00012438"/>
    </source>
</evidence>
<evidence type="ECO:0000256" key="9">
    <source>
        <dbReference type="ARBA" id="ARBA00022777"/>
    </source>
</evidence>
<feature type="domain" description="HAMP" evidence="20">
    <location>
        <begin position="302"/>
        <end position="355"/>
    </location>
</feature>
<keyword evidence="8" id="KW-0547">Nucleotide-binding</keyword>
<keyword evidence="12" id="KW-0902">Two-component regulatory system</keyword>
<dbReference type="Pfam" id="PF02518">
    <property type="entry name" value="HATPase_c"/>
    <property type="match status" value="1"/>
</dbReference>
<evidence type="ECO:0000256" key="1">
    <source>
        <dbReference type="ARBA" id="ARBA00000085"/>
    </source>
</evidence>
<dbReference type="GO" id="GO:0005886">
    <property type="term" value="C:plasma membrane"/>
    <property type="evidence" value="ECO:0007669"/>
    <property type="project" value="UniProtKB-SubCell"/>
</dbReference>
<evidence type="ECO:0000259" key="18">
    <source>
        <dbReference type="PROSITE" id="PS50112"/>
    </source>
</evidence>
<dbReference type="EC" id="2.7.13.3" evidence="3"/>
<dbReference type="CDD" id="cd00130">
    <property type="entry name" value="PAS"/>
    <property type="match status" value="3"/>
</dbReference>
<dbReference type="InterPro" id="IPR013656">
    <property type="entry name" value="PAS_4"/>
</dbReference>
<evidence type="ECO:0000259" key="20">
    <source>
        <dbReference type="PROSITE" id="PS50885"/>
    </source>
</evidence>
<proteinExistence type="predicted"/>
<keyword evidence="7 15" id="KW-0812">Transmembrane</keyword>
<keyword evidence="5 14" id="KW-0597">Phosphoprotein</keyword>
<dbReference type="Pfam" id="PF08448">
    <property type="entry name" value="PAS_4"/>
    <property type="match status" value="3"/>
</dbReference>
<evidence type="ECO:0000256" key="14">
    <source>
        <dbReference type="PROSITE-ProRule" id="PRU00169"/>
    </source>
</evidence>
<dbReference type="OrthoDB" id="9796100at2"/>
<dbReference type="SMART" id="SM00448">
    <property type="entry name" value="REC"/>
    <property type="match status" value="1"/>
</dbReference>
<dbReference type="SUPFAM" id="SSF55874">
    <property type="entry name" value="ATPase domain of HSP90 chaperone/DNA topoisomerase II/histidine kinase"/>
    <property type="match status" value="1"/>
</dbReference>
<dbReference type="InterPro" id="IPR036890">
    <property type="entry name" value="HATPase_C_sf"/>
</dbReference>
<dbReference type="GO" id="GO:0005524">
    <property type="term" value="F:ATP binding"/>
    <property type="evidence" value="ECO:0007669"/>
    <property type="project" value="UniProtKB-KW"/>
</dbReference>
<keyword evidence="9" id="KW-0418">Kinase</keyword>
<dbReference type="Gene3D" id="3.40.50.2300">
    <property type="match status" value="1"/>
</dbReference>
<dbReference type="SMART" id="SM00387">
    <property type="entry name" value="HATPase_c"/>
    <property type="match status" value="1"/>
</dbReference>
<dbReference type="PROSITE" id="PS50110">
    <property type="entry name" value="RESPONSE_REGULATORY"/>
    <property type="match status" value="1"/>
</dbReference>
<keyword evidence="11 15" id="KW-1133">Transmembrane helix</keyword>
<dbReference type="SUPFAM" id="SSF52172">
    <property type="entry name" value="CheY-like"/>
    <property type="match status" value="1"/>
</dbReference>
<feature type="domain" description="Histidine kinase" evidence="16">
    <location>
        <begin position="1029"/>
        <end position="1251"/>
    </location>
</feature>
<comment type="subcellular location">
    <subcellularLocation>
        <location evidence="2">Cell membrane</location>
        <topology evidence="2">Multi-pass membrane protein</topology>
    </subcellularLocation>
</comment>
<dbReference type="CDD" id="cd12914">
    <property type="entry name" value="PDC1_DGC_like"/>
    <property type="match status" value="1"/>
</dbReference>
<dbReference type="InterPro" id="IPR000700">
    <property type="entry name" value="PAS-assoc_C"/>
</dbReference>
<sequence length="1394" mass="152384">MVYMKSISLRMLLTVFLALVPTLVFQTHTEREARHIRQQLMYDEAFRLMRHVASEQQQMIQGAEQLLSGIDSAQAVEEKQPAACHHLLANIVREQPRYNAAAVIALDGQVICASGPFDSGVNASDRTFFRLALETEGFVLADYTMGRLSHAPTIHMAKPFRHKDGTPAGVVQLGLSIEWLNRQLGRLSLPPGATVAIMDRNGTILAKTPGGRQQVGHRMPEEDRFMLEGSQDEAIPLAGRDGRERIVSYSPLGAQPRQLLITVELDKDVTFANVTQANRAGLILVLAGTGSALAITFLLCFLLIRRPVGQLLDVADQWRLGNLGARSGLQQDSSEFGRLGRAFDAMAEVAEARDHALRNVLESTGEGVFALSPDWRFTFLNGRARALITGGRDLIGRNIWDAFPEPAGSAFWHACHRCMAEHIPTEAEQFHASLGRWFSARAFPADDGGITVFFRDITEERRTASRLAEREQMLRAMGEATPDTLMTKDRCGRVLYANPAALAALGFAREEDILGLTVDAYSSDRALAQVSAETDRRVLESGEAVTFDLGGPHGQTGQIKVWQCNKAPLRDPRSGVVIGVAAVARDVTEERRVLAALSAERARLAATYAVAPVGLARLDRDLRFCEVNERLATIHDIPVAAHIGRTLRELLPPVAEVMEPALLRVLETGEALENVEVEKPAPNMPAVRRTFLAGYCPVREGETITGISLALLEITDRKAAEAALRESEARLRLATESARVGIWELDFVTGQGRRSAETMVLFGTTRAFFTAQDWVEDIHPDDRAVVADAWQRAAEGGGPYETIYRSAYLAPDGEERWLLARGRVERDRAGQPVRGAGILLDVTARHRAEAAQRESEARLRASQELSPIPFAILRAVRDAHGAVMDFEWEYANPATLRMTKAGDDLFGQSLLQRFPNHRDHPLLFPRYVRLLNGEDADREVELRYGAESISGWFRNGAVVLDAERIAVSAEDITVQKEAREALARSHAELERLVERRTAALIREAEERRHAEKAMRQSENLAALGQLAGGVAHDFNNLLQIVENCATLIDSELSGTGNIRQYTSMISDATERGSAITQRLLAFARRLDLRKERIDLAELLDNLREVLSHTLASTMLLRFDVRPGLPTLLADRGQLETVLINLAVNARDAMPDGGTLTIASRTEVIAAEAACLMGFEPGRYIHLSLNDTGMGMDSTTLARACEPFFTTKPLGQGTGLGLSMARGFAEQSGGGLTIESEPGRGTTVTLWLPVPDDHEAWEPPPAIQGHVPAKGAGRRILIVDDESVILSTLAASLGTCGFAVVTARSGAEALALLEAGEVVDVLVTDLLMPEMDGVALIREAQARRAGLQALLLTGYVGDDVTLAMRGAVSGTFSLLRKPVSISELVDRIEMLLADP</sequence>
<dbReference type="NCBIfam" id="TIGR00229">
    <property type="entry name" value="sensory_box"/>
    <property type="match status" value="2"/>
</dbReference>
<evidence type="ECO:0000256" key="12">
    <source>
        <dbReference type="ARBA" id="ARBA00023012"/>
    </source>
</evidence>
<keyword evidence="22" id="KW-1185">Reference proteome</keyword>
<dbReference type="Gene3D" id="2.10.70.100">
    <property type="match status" value="1"/>
</dbReference>
<dbReference type="InterPro" id="IPR001789">
    <property type="entry name" value="Sig_transdc_resp-reg_receiver"/>
</dbReference>
<dbReference type="Gene3D" id="1.10.287.130">
    <property type="match status" value="1"/>
</dbReference>
<dbReference type="Proteomes" id="UP000325255">
    <property type="component" value="Unassembled WGS sequence"/>
</dbReference>
<dbReference type="SMART" id="SM00388">
    <property type="entry name" value="HisKA"/>
    <property type="match status" value="1"/>
</dbReference>
<evidence type="ECO:0000256" key="15">
    <source>
        <dbReference type="SAM" id="Phobius"/>
    </source>
</evidence>
<dbReference type="Pfam" id="PF00072">
    <property type="entry name" value="Response_reg"/>
    <property type="match status" value="1"/>
</dbReference>
<dbReference type="PANTHER" id="PTHR43065:SF46">
    <property type="entry name" value="C4-DICARBOXYLATE TRANSPORT SENSOR PROTEIN DCTB"/>
    <property type="match status" value="1"/>
</dbReference>
<dbReference type="InterPro" id="IPR003661">
    <property type="entry name" value="HisK_dim/P_dom"/>
</dbReference>
<evidence type="ECO:0000256" key="13">
    <source>
        <dbReference type="ARBA" id="ARBA00023136"/>
    </source>
</evidence>
<dbReference type="InterPro" id="IPR036097">
    <property type="entry name" value="HisK_dim/P_sf"/>
</dbReference>
<dbReference type="PANTHER" id="PTHR43065">
    <property type="entry name" value="SENSOR HISTIDINE KINASE"/>
    <property type="match status" value="1"/>
</dbReference>
<keyword evidence="10" id="KW-0067">ATP-binding</keyword>
<dbReference type="CDD" id="cd06225">
    <property type="entry name" value="HAMP"/>
    <property type="match status" value="1"/>
</dbReference>
<evidence type="ECO:0000259" key="17">
    <source>
        <dbReference type="PROSITE" id="PS50110"/>
    </source>
</evidence>
<dbReference type="SUPFAM" id="SSF55785">
    <property type="entry name" value="PYP-like sensor domain (PAS domain)"/>
    <property type="match status" value="5"/>
</dbReference>
<dbReference type="CDD" id="cd12915">
    <property type="entry name" value="PDC2_DGC_like"/>
    <property type="match status" value="1"/>
</dbReference>
<dbReference type="InterPro" id="IPR033479">
    <property type="entry name" value="dCache_1"/>
</dbReference>
<organism evidence="21 22">
    <name type="scientific">Rhodovastum atsumiense</name>
    <dbReference type="NCBI Taxonomy" id="504468"/>
    <lineage>
        <taxon>Bacteria</taxon>
        <taxon>Pseudomonadati</taxon>
        <taxon>Pseudomonadota</taxon>
        <taxon>Alphaproteobacteria</taxon>
        <taxon>Acetobacterales</taxon>
        <taxon>Acetobacteraceae</taxon>
        <taxon>Rhodovastum</taxon>
    </lineage>
</organism>
<evidence type="ECO:0000313" key="22">
    <source>
        <dbReference type="Proteomes" id="UP000325255"/>
    </source>
</evidence>
<evidence type="ECO:0000256" key="4">
    <source>
        <dbReference type="ARBA" id="ARBA00022475"/>
    </source>
</evidence>
<feature type="modified residue" description="4-aspartylphosphate" evidence="14">
    <location>
        <position position="1324"/>
    </location>
</feature>
<feature type="domain" description="Response regulatory" evidence="17">
    <location>
        <begin position="1274"/>
        <end position="1391"/>
    </location>
</feature>
<dbReference type="PROSITE" id="PS50109">
    <property type="entry name" value="HIS_KIN"/>
    <property type="match status" value="1"/>
</dbReference>
<dbReference type="Pfam" id="PF02743">
    <property type="entry name" value="dCache_1"/>
    <property type="match status" value="1"/>
</dbReference>
<evidence type="ECO:0000259" key="16">
    <source>
        <dbReference type="PROSITE" id="PS50109"/>
    </source>
</evidence>
<dbReference type="Gene3D" id="3.30.450.20">
    <property type="entry name" value="PAS domain"/>
    <property type="match status" value="7"/>
</dbReference>
<evidence type="ECO:0000256" key="5">
    <source>
        <dbReference type="ARBA" id="ARBA00022553"/>
    </source>
</evidence>
<dbReference type="InterPro" id="IPR003660">
    <property type="entry name" value="HAMP_dom"/>
</dbReference>
<dbReference type="PROSITE" id="PS50112">
    <property type="entry name" value="PAS"/>
    <property type="match status" value="1"/>
</dbReference>
<accession>A0A5M6IXV3</accession>
<dbReference type="InterPro" id="IPR013655">
    <property type="entry name" value="PAS_fold_3"/>
</dbReference>
<keyword evidence="13 15" id="KW-0472">Membrane</keyword>
<dbReference type="SMART" id="SM00091">
    <property type="entry name" value="PAS"/>
    <property type="match status" value="5"/>
</dbReference>
<protein>
    <recommendedName>
        <fullName evidence="3">histidine kinase</fullName>
        <ecNumber evidence="3">2.7.13.3</ecNumber>
    </recommendedName>
</protein>
<evidence type="ECO:0000256" key="11">
    <source>
        <dbReference type="ARBA" id="ARBA00022989"/>
    </source>
</evidence>
<evidence type="ECO:0000256" key="6">
    <source>
        <dbReference type="ARBA" id="ARBA00022679"/>
    </source>
</evidence>
<dbReference type="SUPFAM" id="SSF47384">
    <property type="entry name" value="Homodimeric domain of signal transducing histidine kinase"/>
    <property type="match status" value="1"/>
</dbReference>
<feature type="transmembrane region" description="Helical" evidence="15">
    <location>
        <begin position="280"/>
        <end position="304"/>
    </location>
</feature>
<feature type="domain" description="PAC" evidence="19">
    <location>
        <begin position="802"/>
        <end position="854"/>
    </location>
</feature>
<evidence type="ECO:0000259" key="19">
    <source>
        <dbReference type="PROSITE" id="PS50113"/>
    </source>
</evidence>
<evidence type="ECO:0000313" key="21">
    <source>
        <dbReference type="EMBL" id="KAA5613180.1"/>
    </source>
</evidence>
<keyword evidence="6" id="KW-0808">Transferase</keyword>
<dbReference type="EMBL" id="VWPK01000007">
    <property type="protein sequence ID" value="KAA5613180.1"/>
    <property type="molecule type" value="Genomic_DNA"/>
</dbReference>
<dbReference type="InterPro" id="IPR003594">
    <property type="entry name" value="HATPase_dom"/>
</dbReference>
<dbReference type="CDD" id="cd00082">
    <property type="entry name" value="HisKA"/>
    <property type="match status" value="1"/>
</dbReference>
<evidence type="ECO:0000256" key="2">
    <source>
        <dbReference type="ARBA" id="ARBA00004651"/>
    </source>
</evidence>
<reference evidence="21 22" key="1">
    <citation type="submission" date="2019-09" db="EMBL/GenBank/DDBJ databases">
        <title>Genome sequence of Rhodovastum atsumiense, a diverse member of the Acetobacteraceae family of non-sulfur purple photosynthetic bacteria.</title>
        <authorList>
            <person name="Meyer T."/>
            <person name="Kyndt J."/>
        </authorList>
    </citation>
    <scope>NUCLEOTIDE SEQUENCE [LARGE SCALE GENOMIC DNA]</scope>
    <source>
        <strain evidence="21 22">DSM 21279</strain>
    </source>
</reference>
<dbReference type="PROSITE" id="PS50113">
    <property type="entry name" value="PAC"/>
    <property type="match status" value="1"/>
</dbReference>
<feature type="domain" description="PAS" evidence="18">
    <location>
        <begin position="470"/>
        <end position="511"/>
    </location>
</feature>
<comment type="catalytic activity">
    <reaction evidence="1">
        <text>ATP + protein L-histidine = ADP + protein N-phospho-L-histidine.</text>
        <dbReference type="EC" id="2.7.13.3"/>
    </reaction>
</comment>
<dbReference type="PRINTS" id="PR00344">
    <property type="entry name" value="BCTRLSENSOR"/>
</dbReference>
<dbReference type="InterPro" id="IPR011006">
    <property type="entry name" value="CheY-like_superfamily"/>
</dbReference>
<comment type="caution">
    <text evidence="21">The sequence shown here is derived from an EMBL/GenBank/DDBJ whole genome shotgun (WGS) entry which is preliminary data.</text>
</comment>
<dbReference type="Pfam" id="PF08447">
    <property type="entry name" value="PAS_3"/>
    <property type="match status" value="1"/>
</dbReference>
<dbReference type="GO" id="GO:0000155">
    <property type="term" value="F:phosphorelay sensor kinase activity"/>
    <property type="evidence" value="ECO:0007669"/>
    <property type="project" value="InterPro"/>
</dbReference>
<name>A0A5M6IXV3_9PROT</name>
<gene>
    <name evidence="21" type="ORF">F1189_05655</name>
</gene>
<evidence type="ECO:0000256" key="10">
    <source>
        <dbReference type="ARBA" id="ARBA00022840"/>
    </source>
</evidence>
<keyword evidence="4" id="KW-1003">Cell membrane</keyword>
<dbReference type="InterPro" id="IPR004358">
    <property type="entry name" value="Sig_transdc_His_kin-like_C"/>
</dbReference>